<protein>
    <recommendedName>
        <fullName evidence="3">Bacteriocin</fullName>
    </recommendedName>
</protein>
<dbReference type="Proteomes" id="UP000241868">
    <property type="component" value="Unassembled WGS sequence"/>
</dbReference>
<evidence type="ECO:0000313" key="1">
    <source>
        <dbReference type="EMBL" id="PSJ80201.1"/>
    </source>
</evidence>
<comment type="caution">
    <text evidence="1">The sequence shown here is derived from an EMBL/GenBank/DDBJ whole genome shotgun (WGS) entry which is preliminary data.</text>
</comment>
<dbReference type="EMBL" id="PXYY01000042">
    <property type="protein sequence ID" value="PSJ80201.1"/>
    <property type="molecule type" value="Genomic_DNA"/>
</dbReference>
<reference evidence="1 2" key="1">
    <citation type="submission" date="2018-03" db="EMBL/GenBank/DDBJ databases">
        <title>Neisseria weixii sp. nov., isolated from the intestinal contents of Tibetan Plateau pika (Ochotona curzoniae) in Yushu, Qinghai Province, China.</title>
        <authorList>
            <person name="Gui Z."/>
        </authorList>
    </citation>
    <scope>NUCLEOTIDE SEQUENCE [LARGE SCALE GENOMIC DNA]</scope>
    <source>
        <strain evidence="1 2">ATCC 51483</strain>
    </source>
</reference>
<name>A0A2P7TZT4_9NEIS</name>
<evidence type="ECO:0008006" key="3">
    <source>
        <dbReference type="Google" id="ProtNLM"/>
    </source>
</evidence>
<organism evidence="1 2">
    <name type="scientific">Neisseria iguanae</name>
    <dbReference type="NCBI Taxonomy" id="90242"/>
    <lineage>
        <taxon>Bacteria</taxon>
        <taxon>Pseudomonadati</taxon>
        <taxon>Pseudomonadota</taxon>
        <taxon>Betaproteobacteria</taxon>
        <taxon>Neisseriales</taxon>
        <taxon>Neisseriaceae</taxon>
        <taxon>Neisseria</taxon>
    </lineage>
</organism>
<evidence type="ECO:0000313" key="2">
    <source>
        <dbReference type="Proteomes" id="UP000241868"/>
    </source>
</evidence>
<dbReference type="AlphaFoldDB" id="A0A2P7TZT4"/>
<proteinExistence type="predicted"/>
<accession>A0A2P7TZT4</accession>
<gene>
    <name evidence="1" type="ORF">C7N83_07615</name>
</gene>
<sequence length="91" mass="9092">MKELNIEDMVLVSGGVQWDKVGAGLGAVGIGLAAAAAAPVSVPVAVGANIFTFWGSVAIGDGLQEGNVIERTIGKPSLDKSGNDYGDGTGY</sequence>
<keyword evidence="2" id="KW-1185">Reference proteome</keyword>